<comment type="caution">
    <text evidence="1">The sequence shown here is derived from an EMBL/GenBank/DDBJ whole genome shotgun (WGS) entry which is preliminary data.</text>
</comment>
<evidence type="ECO:0000313" key="2">
    <source>
        <dbReference type="Proteomes" id="UP000032142"/>
    </source>
</evidence>
<dbReference type="Proteomes" id="UP000032142">
    <property type="component" value="Unassembled WGS sequence"/>
</dbReference>
<gene>
    <name evidence="1" type="ORF">F383_39239</name>
</gene>
<name>A0A0B0MR34_GOSAR</name>
<reference evidence="2" key="1">
    <citation type="submission" date="2014-09" db="EMBL/GenBank/DDBJ databases">
        <authorList>
            <person name="Mudge J."/>
            <person name="Ramaraj T."/>
            <person name="Lindquist I.E."/>
            <person name="Bharti A.K."/>
            <person name="Sundararajan A."/>
            <person name="Cameron C.T."/>
            <person name="Woodward J.E."/>
            <person name="May G.D."/>
            <person name="Brubaker C."/>
            <person name="Broadhvest J."/>
            <person name="Wilkins T.A."/>
        </authorList>
    </citation>
    <scope>NUCLEOTIDE SEQUENCE</scope>
    <source>
        <strain evidence="2">cv. AKA8401</strain>
    </source>
</reference>
<dbReference type="EMBL" id="JRRC01189442">
    <property type="protein sequence ID" value="KHG01396.1"/>
    <property type="molecule type" value="Genomic_DNA"/>
</dbReference>
<proteinExistence type="predicted"/>
<evidence type="ECO:0000313" key="1">
    <source>
        <dbReference type="EMBL" id="KHG01396.1"/>
    </source>
</evidence>
<sequence length="14" mass="1617">MIYVSLVSREIYGS</sequence>
<protein>
    <submittedName>
        <fullName evidence="1">Uncharacterized protein</fullName>
    </submittedName>
</protein>
<keyword evidence="2" id="KW-1185">Reference proteome</keyword>
<accession>A0A0B0MR34</accession>
<organism evidence="1 2">
    <name type="scientific">Gossypium arboreum</name>
    <name type="common">Tree cotton</name>
    <name type="synonym">Gossypium nanking</name>
    <dbReference type="NCBI Taxonomy" id="29729"/>
    <lineage>
        <taxon>Eukaryota</taxon>
        <taxon>Viridiplantae</taxon>
        <taxon>Streptophyta</taxon>
        <taxon>Embryophyta</taxon>
        <taxon>Tracheophyta</taxon>
        <taxon>Spermatophyta</taxon>
        <taxon>Magnoliopsida</taxon>
        <taxon>eudicotyledons</taxon>
        <taxon>Gunneridae</taxon>
        <taxon>Pentapetalae</taxon>
        <taxon>rosids</taxon>
        <taxon>malvids</taxon>
        <taxon>Malvales</taxon>
        <taxon>Malvaceae</taxon>
        <taxon>Malvoideae</taxon>
        <taxon>Gossypium</taxon>
    </lineage>
</organism>